<reference evidence="3 4" key="1">
    <citation type="journal article" date="2017" name="Front. Microbiol.">
        <title>Double-Face Meets the Bacterial World: The Opportunistic Pathogen Stenotrophomonas maltophilia.</title>
        <authorList>
            <person name="Lira F."/>
            <person name="Berg G."/>
            <person name="Martinez J.L."/>
        </authorList>
    </citation>
    <scope>NUCLEOTIDE SEQUENCE [LARGE SCALE GENOMIC DNA]</scope>
    <source>
        <strain evidence="3 4">EA1</strain>
    </source>
</reference>
<feature type="region of interest" description="Disordered" evidence="1">
    <location>
        <begin position="62"/>
        <end position="86"/>
    </location>
</feature>
<dbReference type="RefSeq" id="WP_049401600.1">
    <property type="nucleotide sequence ID" value="NZ_CBCPIZ010000003.1"/>
</dbReference>
<protein>
    <submittedName>
        <fullName evidence="3">Uncharacterized protein</fullName>
    </submittedName>
</protein>
<reference evidence="2" key="2">
    <citation type="submission" date="2020-11" db="EMBL/GenBank/DDBJ databases">
        <title>Enhanced detection system for hospital associated transmission using whole genome sequencing surveillance.</title>
        <authorList>
            <person name="Harrison L.H."/>
            <person name="Van Tyne D."/>
            <person name="Marsh J.W."/>
            <person name="Griffith M.P."/>
            <person name="Snyder D.J."/>
            <person name="Cooper V.S."/>
            <person name="Mustapha M."/>
        </authorList>
    </citation>
    <scope>NUCLEOTIDE SEQUENCE</scope>
    <source>
        <strain evidence="2">STEN00091</strain>
    </source>
</reference>
<comment type="caution">
    <text evidence="3">The sequence shown here is derived from an EMBL/GenBank/DDBJ whole genome shotgun (WGS) entry which is preliminary data.</text>
</comment>
<dbReference type="EMBL" id="NEQV01000007">
    <property type="protein sequence ID" value="PJL24775.1"/>
    <property type="molecule type" value="Genomic_DNA"/>
</dbReference>
<proteinExistence type="predicted"/>
<organism evidence="3 4">
    <name type="scientific">Stenotrophomonas maltophilia</name>
    <name type="common">Pseudomonas maltophilia</name>
    <name type="synonym">Xanthomonas maltophilia</name>
    <dbReference type="NCBI Taxonomy" id="40324"/>
    <lineage>
        <taxon>Bacteria</taxon>
        <taxon>Pseudomonadati</taxon>
        <taxon>Pseudomonadota</taxon>
        <taxon>Gammaproteobacteria</taxon>
        <taxon>Lysobacterales</taxon>
        <taxon>Lysobacteraceae</taxon>
        <taxon>Stenotrophomonas</taxon>
        <taxon>Stenotrophomonas maltophilia group</taxon>
    </lineage>
</organism>
<accession>A0A0K2YYG6</accession>
<dbReference type="OrthoDB" id="6040872at2"/>
<evidence type="ECO:0000313" key="4">
    <source>
        <dbReference type="Proteomes" id="UP000230167"/>
    </source>
</evidence>
<sequence>MASAITQILGRPNACENALEIRRGYLKAMEDALRVSLLIHQDPRLLFDTWARLLPLIAQSHESDGSQPFATGIVRSRDHGSRRLAG</sequence>
<dbReference type="EMBL" id="JADUNP010000007">
    <property type="protein sequence ID" value="MBH1651566.1"/>
    <property type="molecule type" value="Genomic_DNA"/>
</dbReference>
<name>A0A0K2YYG6_STEMA</name>
<feature type="compositionally biased region" description="Basic and acidic residues" evidence="1">
    <location>
        <begin position="75"/>
        <end position="86"/>
    </location>
</feature>
<evidence type="ECO:0000256" key="1">
    <source>
        <dbReference type="SAM" id="MobiDB-lite"/>
    </source>
</evidence>
<gene>
    <name evidence="3" type="ORF">B9Y64_18975</name>
    <name evidence="2" type="ORF">I5U67_05195</name>
</gene>
<dbReference type="Proteomes" id="UP000230167">
    <property type="component" value="Unassembled WGS sequence"/>
</dbReference>
<evidence type="ECO:0000313" key="3">
    <source>
        <dbReference type="EMBL" id="PJL24775.1"/>
    </source>
</evidence>
<dbReference type="Proteomes" id="UP000625930">
    <property type="component" value="Unassembled WGS sequence"/>
</dbReference>
<dbReference type="AlphaFoldDB" id="A0A0K2YYG6"/>
<evidence type="ECO:0000313" key="2">
    <source>
        <dbReference type="EMBL" id="MBH1651566.1"/>
    </source>
</evidence>